<accession>A0ABR1JBN1</accession>
<dbReference type="EMBL" id="JBANRG010000021">
    <property type="protein sequence ID" value="KAK7456431.1"/>
    <property type="molecule type" value="Genomic_DNA"/>
</dbReference>
<keyword evidence="1" id="KW-0472">Membrane</keyword>
<dbReference type="PANTHER" id="PTHR11183">
    <property type="entry name" value="GLYCOGENIN SUBFAMILY MEMBER"/>
    <property type="match status" value="1"/>
</dbReference>
<protein>
    <recommendedName>
        <fullName evidence="4">Nucleotide-diphospho-sugar transferase</fullName>
    </recommendedName>
</protein>
<keyword evidence="3" id="KW-1185">Reference proteome</keyword>
<organism evidence="2 3">
    <name type="scientific">Marasmiellus scandens</name>
    <dbReference type="NCBI Taxonomy" id="2682957"/>
    <lineage>
        <taxon>Eukaryota</taxon>
        <taxon>Fungi</taxon>
        <taxon>Dikarya</taxon>
        <taxon>Basidiomycota</taxon>
        <taxon>Agaricomycotina</taxon>
        <taxon>Agaricomycetes</taxon>
        <taxon>Agaricomycetidae</taxon>
        <taxon>Agaricales</taxon>
        <taxon>Marasmiineae</taxon>
        <taxon>Omphalotaceae</taxon>
        <taxon>Marasmiellus</taxon>
    </lineage>
</organism>
<dbReference type="InterPro" id="IPR029044">
    <property type="entry name" value="Nucleotide-diphossugar_trans"/>
</dbReference>
<evidence type="ECO:0008006" key="4">
    <source>
        <dbReference type="Google" id="ProtNLM"/>
    </source>
</evidence>
<dbReference type="Pfam" id="PF01501">
    <property type="entry name" value="Glyco_transf_8"/>
    <property type="match status" value="1"/>
</dbReference>
<evidence type="ECO:0000313" key="2">
    <source>
        <dbReference type="EMBL" id="KAK7456431.1"/>
    </source>
</evidence>
<dbReference type="SUPFAM" id="SSF53448">
    <property type="entry name" value="Nucleotide-diphospho-sugar transferases"/>
    <property type="match status" value="1"/>
</dbReference>
<dbReference type="InterPro" id="IPR050587">
    <property type="entry name" value="GNT1/Glycosyltrans_8"/>
</dbReference>
<gene>
    <name evidence="2" type="ORF">VKT23_010679</name>
</gene>
<keyword evidence="1" id="KW-1133">Transmembrane helix</keyword>
<evidence type="ECO:0000313" key="3">
    <source>
        <dbReference type="Proteomes" id="UP001498398"/>
    </source>
</evidence>
<proteinExistence type="predicted"/>
<keyword evidence="1" id="KW-0812">Transmembrane</keyword>
<dbReference type="Proteomes" id="UP001498398">
    <property type="component" value="Unassembled WGS sequence"/>
</dbReference>
<sequence>MVLFSFLSSSYSYDRLPTDNRKKIVPQHQRRWAIIGGGAFAGFCLIWGVAKFFAGRSSSCSSLYVPLDHYEYLNTLPLVHNDTLPSSSNQRAVFSALYSDSFALAVAVLGHSIRRANVDARLILPYIASQVSDRALCVVKSVGWEPHAVPLLPPPHNSKGIHDRFRDQYTKLRIWSLGEELGIKSAVYLDADTLVLRNFDELFDIPWELGATTDVYTDNRGFAITFNAGVLAFRPSKATFEKMTSRMETANYPLEQAEQAFLNLFFGTKVLRLPYMYNGNLALKHRSSEVWKEITDEMRVVHYTIVKPFWDYDVPNGELVTPDRTRQIIQARIRDRDFFKEEINWWKNAFDELMQKKEGDIRVCYS</sequence>
<dbReference type="InterPro" id="IPR002495">
    <property type="entry name" value="Glyco_trans_8"/>
</dbReference>
<dbReference type="Gene3D" id="3.90.550.10">
    <property type="entry name" value="Spore Coat Polysaccharide Biosynthesis Protein SpsA, Chain A"/>
    <property type="match status" value="1"/>
</dbReference>
<name>A0ABR1JBN1_9AGAR</name>
<feature type="transmembrane region" description="Helical" evidence="1">
    <location>
        <begin position="32"/>
        <end position="54"/>
    </location>
</feature>
<evidence type="ECO:0000256" key="1">
    <source>
        <dbReference type="SAM" id="Phobius"/>
    </source>
</evidence>
<comment type="caution">
    <text evidence="2">The sequence shown here is derived from an EMBL/GenBank/DDBJ whole genome shotgun (WGS) entry which is preliminary data.</text>
</comment>
<reference evidence="2 3" key="1">
    <citation type="submission" date="2024-01" db="EMBL/GenBank/DDBJ databases">
        <title>A draft genome for the cacao thread blight pathogen Marasmiellus scandens.</title>
        <authorList>
            <person name="Baruah I.K."/>
            <person name="Leung J."/>
            <person name="Bukari Y."/>
            <person name="Amoako-Attah I."/>
            <person name="Meinhardt L.W."/>
            <person name="Bailey B.A."/>
            <person name="Cohen S.P."/>
        </authorList>
    </citation>
    <scope>NUCLEOTIDE SEQUENCE [LARGE SCALE GENOMIC DNA]</scope>
    <source>
        <strain evidence="2 3">GH-19</strain>
    </source>
</reference>